<dbReference type="Proteomes" id="UP000029518">
    <property type="component" value="Chromosome"/>
</dbReference>
<dbReference type="KEGG" id="pbd:PBOR_30555"/>
<proteinExistence type="predicted"/>
<accession>A0A089LL25</accession>
<evidence type="ECO:0000313" key="1">
    <source>
        <dbReference type="EMBL" id="AIQ60790.1"/>
    </source>
</evidence>
<gene>
    <name evidence="1" type="ORF">PBOR_30555</name>
</gene>
<dbReference type="HOGENOM" id="CLU_2524372_0_0_9"/>
<name>A0A089LL25_PAEBO</name>
<sequence>MEKRHLILPKRRVGSKQMEKVHLIRPTLWIQQKSDRLSVVYPTIFYKWIIADKLDVQIPLKLIHRAQELYIKLLKSVNPPPQMI</sequence>
<dbReference type="EMBL" id="CP009285">
    <property type="protein sequence ID" value="AIQ60790.1"/>
    <property type="molecule type" value="Genomic_DNA"/>
</dbReference>
<reference evidence="1" key="1">
    <citation type="submission" date="2014-08" db="EMBL/GenBank/DDBJ databases">
        <title>Comparative genomics of the Paenibacillus odorifer group.</title>
        <authorList>
            <person name="den Bakker H.C."/>
            <person name="Tsai Y.-C.Y.-C."/>
            <person name="Martin N."/>
            <person name="Korlach J."/>
            <person name="Wiedmann M."/>
        </authorList>
    </citation>
    <scope>NUCLEOTIDE SEQUENCE [LARGE SCALE GENOMIC DNA]</scope>
    <source>
        <strain evidence="1">DSM 13188</strain>
    </source>
</reference>
<keyword evidence="2" id="KW-1185">Reference proteome</keyword>
<dbReference type="AlphaFoldDB" id="A0A089LL25"/>
<evidence type="ECO:0000313" key="2">
    <source>
        <dbReference type="Proteomes" id="UP000029518"/>
    </source>
</evidence>
<protein>
    <submittedName>
        <fullName evidence="1">Uncharacterized protein</fullName>
    </submittedName>
</protein>
<organism evidence="1 2">
    <name type="scientific">Paenibacillus borealis</name>
    <dbReference type="NCBI Taxonomy" id="160799"/>
    <lineage>
        <taxon>Bacteria</taxon>
        <taxon>Bacillati</taxon>
        <taxon>Bacillota</taxon>
        <taxon>Bacilli</taxon>
        <taxon>Bacillales</taxon>
        <taxon>Paenibacillaceae</taxon>
        <taxon>Paenibacillus</taxon>
    </lineage>
</organism>